<accession>A0A317SJV0</accession>
<reference evidence="3 4" key="1">
    <citation type="submission" date="2018-03" db="EMBL/GenBank/DDBJ databases">
        <title>Genomes of Pezizomycetes fungi and the evolution of truffles.</title>
        <authorList>
            <person name="Murat C."/>
            <person name="Payen T."/>
            <person name="Noel B."/>
            <person name="Kuo A."/>
            <person name="Martin F.M."/>
        </authorList>
    </citation>
    <scope>NUCLEOTIDE SEQUENCE [LARGE SCALE GENOMIC DNA]</scope>
    <source>
        <strain evidence="3">091103-1</strain>
    </source>
</reference>
<dbReference type="EMBL" id="PYWC01000072">
    <property type="protein sequence ID" value="PWW73860.1"/>
    <property type="molecule type" value="Genomic_DNA"/>
</dbReference>
<dbReference type="SUPFAM" id="SSF48403">
    <property type="entry name" value="Ankyrin repeat"/>
    <property type="match status" value="1"/>
</dbReference>
<evidence type="ECO:0000313" key="4">
    <source>
        <dbReference type="Proteomes" id="UP000246991"/>
    </source>
</evidence>
<comment type="caution">
    <text evidence="3">The sequence shown here is derived from an EMBL/GenBank/DDBJ whole genome shotgun (WGS) entry which is preliminary data.</text>
</comment>
<feature type="domain" description="GPI inositol-deacylase winged helix" evidence="2">
    <location>
        <begin position="256"/>
        <end position="338"/>
    </location>
</feature>
<feature type="region of interest" description="Disordered" evidence="1">
    <location>
        <begin position="1"/>
        <end position="20"/>
    </location>
</feature>
<dbReference type="InterPro" id="IPR036770">
    <property type="entry name" value="Ankyrin_rpt-contain_sf"/>
</dbReference>
<dbReference type="Pfam" id="PF22939">
    <property type="entry name" value="WHD_GPIID"/>
    <property type="match status" value="1"/>
</dbReference>
<evidence type="ECO:0000259" key="2">
    <source>
        <dbReference type="Pfam" id="PF22939"/>
    </source>
</evidence>
<gene>
    <name evidence="3" type="ORF">C7212DRAFT_346574</name>
</gene>
<proteinExistence type="predicted"/>
<protein>
    <recommendedName>
        <fullName evidence="2">GPI inositol-deacylase winged helix domain-containing protein</fullName>
    </recommendedName>
</protein>
<evidence type="ECO:0000313" key="3">
    <source>
        <dbReference type="EMBL" id="PWW73860.1"/>
    </source>
</evidence>
<evidence type="ECO:0000256" key="1">
    <source>
        <dbReference type="SAM" id="MobiDB-lite"/>
    </source>
</evidence>
<dbReference type="PANTHER" id="PTHR10039:SF14">
    <property type="entry name" value="NACHT DOMAIN-CONTAINING PROTEIN"/>
    <property type="match status" value="1"/>
</dbReference>
<dbReference type="Proteomes" id="UP000246991">
    <property type="component" value="Unassembled WGS sequence"/>
</dbReference>
<dbReference type="InterPro" id="IPR054471">
    <property type="entry name" value="GPIID_WHD"/>
</dbReference>
<sequence>MDHTDKQQSSARSDCLPLPQRGYSSGIGAGSSIQGNYSGNWGSGNTYGDVNTTNYNYMAPGPLEREAKILQCLYTSKYEEHRDRIFKGRAHLTKFAEEEFKAKGERFTGEVYALWDILVKCVAGGECGNVICVVDALDECEERTRDQFIRGATSLRGPSTPDIPLNGEEEVESIATDVTRVIKDGIERLESHWEQQGRMEYLRDLLESSADGTFLWVSLVLKILRRFYDNDREELTKVVTTAPPNLEELYTKILDKSKSSDKTRSILSIVVTAARPFTLREMYAALKIKREHRSSKELGDMSTEFKNIVKNLCGLFVRVIDSKIYLVHQTARKFLIKGSESGRGSWQYTLSPVDYNFLLADICISYLSLEDFENDPLVENPNDYSRKDEFGDYVEKYALLDYAASHWADHFRVSQTRQMEPLGFTRPVCEPGSKRFLTWWKVYWRNNSYYSRFPTDFMHLMIASWLEHSTVVERLLEEGGELNARSPGYGTALSIAAYRKDEDIIRFLLRRNGKACLFGREYNITELQSEVGDTNSSDSGAVANYGRNGCYSGYGNGWSEVKAKFHDPLGSLRHLYATES</sequence>
<name>A0A317SJV0_9PEZI</name>
<dbReference type="Gene3D" id="1.25.40.20">
    <property type="entry name" value="Ankyrin repeat-containing domain"/>
    <property type="match status" value="1"/>
</dbReference>
<dbReference type="OrthoDB" id="1658288at2759"/>
<dbReference type="PANTHER" id="PTHR10039">
    <property type="entry name" value="AMELOGENIN"/>
    <property type="match status" value="1"/>
</dbReference>
<dbReference type="AlphaFoldDB" id="A0A317SJV0"/>
<keyword evidence="4" id="KW-1185">Reference proteome</keyword>
<organism evidence="3 4">
    <name type="scientific">Tuber magnatum</name>
    <name type="common">white Piedmont truffle</name>
    <dbReference type="NCBI Taxonomy" id="42249"/>
    <lineage>
        <taxon>Eukaryota</taxon>
        <taxon>Fungi</taxon>
        <taxon>Dikarya</taxon>
        <taxon>Ascomycota</taxon>
        <taxon>Pezizomycotina</taxon>
        <taxon>Pezizomycetes</taxon>
        <taxon>Pezizales</taxon>
        <taxon>Tuberaceae</taxon>
        <taxon>Tuber</taxon>
    </lineage>
</organism>